<comment type="caution">
    <text evidence="3">The sequence shown here is derived from an EMBL/GenBank/DDBJ whole genome shotgun (WGS) entry which is preliminary data.</text>
</comment>
<evidence type="ECO:0000313" key="4">
    <source>
        <dbReference type="Proteomes" id="UP000004756"/>
    </source>
</evidence>
<feature type="region of interest" description="Disordered" evidence="1">
    <location>
        <begin position="43"/>
        <end position="62"/>
    </location>
</feature>
<dbReference type="HOGENOM" id="CLU_2895935_0_0_9"/>
<keyword evidence="2" id="KW-1133">Transmembrane helix</keyword>
<gene>
    <name evidence="3" type="ORF">CLOSTASPAR_06395</name>
</gene>
<dbReference type="EMBL" id="ACCJ01000539">
    <property type="protein sequence ID" value="EEG51554.1"/>
    <property type="molecule type" value="Genomic_DNA"/>
</dbReference>
<keyword evidence="2" id="KW-0812">Transmembrane</keyword>
<name>C0DAU0_9FIRM</name>
<accession>C0DAU0</accession>
<evidence type="ECO:0000313" key="3">
    <source>
        <dbReference type="EMBL" id="EEG51554.1"/>
    </source>
</evidence>
<evidence type="ECO:0000256" key="1">
    <source>
        <dbReference type="SAM" id="MobiDB-lite"/>
    </source>
</evidence>
<dbReference type="AlphaFoldDB" id="C0DAU0"/>
<dbReference type="Proteomes" id="UP000004756">
    <property type="component" value="Unassembled WGS sequence"/>
</dbReference>
<sequence length="62" mass="7033">MLNVIFTLINILSQDAVIFLTFFMRNSGKFCYGGKKQALPEPLPRRSVPFTKKSGNKIPDFP</sequence>
<protein>
    <submittedName>
        <fullName evidence="3">Uncharacterized protein</fullName>
    </submittedName>
</protein>
<feature type="transmembrane region" description="Helical" evidence="2">
    <location>
        <begin position="6"/>
        <end position="24"/>
    </location>
</feature>
<keyword evidence="4" id="KW-1185">Reference proteome</keyword>
<organism evidence="3 4">
    <name type="scientific">[Clostridium] asparagiforme DSM 15981</name>
    <dbReference type="NCBI Taxonomy" id="518636"/>
    <lineage>
        <taxon>Bacteria</taxon>
        <taxon>Bacillati</taxon>
        <taxon>Bacillota</taxon>
        <taxon>Clostridia</taxon>
        <taxon>Lachnospirales</taxon>
        <taxon>Lachnospiraceae</taxon>
        <taxon>Enterocloster</taxon>
    </lineage>
</organism>
<keyword evidence="2" id="KW-0472">Membrane</keyword>
<proteinExistence type="predicted"/>
<reference evidence="3 4" key="1">
    <citation type="submission" date="2009-02" db="EMBL/GenBank/DDBJ databases">
        <title>Draft genome sequence of Clostridium asparagiforme (DSM 15981).</title>
        <authorList>
            <person name="Sudarsanam P."/>
            <person name="Ley R."/>
            <person name="Guruge J."/>
            <person name="Turnbaugh P.J."/>
            <person name="Mahowald M."/>
            <person name="Liep D."/>
            <person name="Gordon J."/>
        </authorList>
    </citation>
    <scope>NUCLEOTIDE SEQUENCE [LARGE SCALE GENOMIC DNA]</scope>
    <source>
        <strain evidence="3 4">DSM 15981</strain>
    </source>
</reference>
<evidence type="ECO:0000256" key="2">
    <source>
        <dbReference type="SAM" id="Phobius"/>
    </source>
</evidence>